<comment type="similarity">
    <text evidence="1">Belongs to the pseudouridine synthase RluA family.</text>
</comment>
<dbReference type="GO" id="GO:0003723">
    <property type="term" value="F:RNA binding"/>
    <property type="evidence" value="ECO:0007669"/>
    <property type="project" value="UniProtKB-KW"/>
</dbReference>
<keyword evidence="8" id="KW-1185">Reference proteome</keyword>
<feature type="compositionally biased region" description="Basic and acidic residues" evidence="4">
    <location>
        <begin position="378"/>
        <end position="387"/>
    </location>
</feature>
<dbReference type="SUPFAM" id="SSF55174">
    <property type="entry name" value="Alpha-L RNA-binding motif"/>
    <property type="match status" value="1"/>
</dbReference>
<keyword evidence="3" id="KW-0694">RNA-binding</keyword>
<feature type="domain" description="Pseudouridine synthase RsuA/RluA-like" evidence="5">
    <location>
        <begin position="161"/>
        <end position="328"/>
    </location>
</feature>
<evidence type="ECO:0000256" key="1">
    <source>
        <dbReference type="ARBA" id="ARBA00010876"/>
    </source>
</evidence>
<feature type="region of interest" description="Disordered" evidence="4">
    <location>
        <begin position="368"/>
        <end position="388"/>
    </location>
</feature>
<dbReference type="EMBL" id="JAPNKE010000002">
    <property type="protein sequence ID" value="MCY1004700.1"/>
    <property type="molecule type" value="Genomic_DNA"/>
</dbReference>
<dbReference type="SUPFAM" id="SSF55120">
    <property type="entry name" value="Pseudouridine synthase"/>
    <property type="match status" value="1"/>
</dbReference>
<evidence type="ECO:0000256" key="4">
    <source>
        <dbReference type="SAM" id="MobiDB-lite"/>
    </source>
</evidence>
<dbReference type="CDD" id="cd02869">
    <property type="entry name" value="PseudoU_synth_RluA_like"/>
    <property type="match status" value="1"/>
</dbReference>
<dbReference type="InterPro" id="IPR002942">
    <property type="entry name" value="S4_RNA-bd"/>
</dbReference>
<evidence type="ECO:0000256" key="2">
    <source>
        <dbReference type="ARBA" id="ARBA00023235"/>
    </source>
</evidence>
<dbReference type="InterPro" id="IPR036986">
    <property type="entry name" value="S4_RNA-bd_sf"/>
</dbReference>
<dbReference type="GO" id="GO:0120159">
    <property type="term" value="F:rRNA pseudouridine synthase activity"/>
    <property type="evidence" value="ECO:0007669"/>
    <property type="project" value="UniProtKB-ARBA"/>
</dbReference>
<evidence type="ECO:0000313" key="8">
    <source>
        <dbReference type="Proteomes" id="UP001150924"/>
    </source>
</evidence>
<dbReference type="PANTHER" id="PTHR21600:SF87">
    <property type="entry name" value="RNA PSEUDOURIDYLATE SYNTHASE DOMAIN-CONTAINING PROTEIN 1"/>
    <property type="match status" value="1"/>
</dbReference>
<dbReference type="InterPro" id="IPR020103">
    <property type="entry name" value="PsdUridine_synth_cat_dom_sf"/>
</dbReference>
<dbReference type="GO" id="GO:0000455">
    <property type="term" value="P:enzyme-directed rRNA pseudouridine synthesis"/>
    <property type="evidence" value="ECO:0007669"/>
    <property type="project" value="TreeGrafter"/>
</dbReference>
<gene>
    <name evidence="7" type="ORF">OV079_03765</name>
</gene>
<name>A0A9X3EJ86_9BACT</name>
<dbReference type="Proteomes" id="UP001150924">
    <property type="component" value="Unassembled WGS sequence"/>
</dbReference>
<dbReference type="Pfam" id="PF01479">
    <property type="entry name" value="S4"/>
    <property type="match status" value="1"/>
</dbReference>
<dbReference type="InterPro" id="IPR050188">
    <property type="entry name" value="RluA_PseudoU_synthase"/>
</dbReference>
<feature type="compositionally biased region" description="Pro residues" evidence="4">
    <location>
        <begin position="60"/>
        <end position="72"/>
    </location>
</feature>
<dbReference type="RefSeq" id="WP_267766275.1">
    <property type="nucleotide sequence ID" value="NZ_JAPNKE010000002.1"/>
</dbReference>
<dbReference type="Gene3D" id="3.10.290.10">
    <property type="entry name" value="RNA-binding S4 domain"/>
    <property type="match status" value="1"/>
</dbReference>
<evidence type="ECO:0000259" key="6">
    <source>
        <dbReference type="Pfam" id="PF01479"/>
    </source>
</evidence>
<dbReference type="PANTHER" id="PTHR21600">
    <property type="entry name" value="MITOCHONDRIAL RNA PSEUDOURIDINE SYNTHASE"/>
    <property type="match status" value="1"/>
</dbReference>
<dbReference type="CDD" id="cd00165">
    <property type="entry name" value="S4"/>
    <property type="match status" value="1"/>
</dbReference>
<evidence type="ECO:0000256" key="3">
    <source>
        <dbReference type="PROSITE-ProRule" id="PRU00182"/>
    </source>
</evidence>
<protein>
    <submittedName>
        <fullName evidence="7">Pseudouridine synthase</fullName>
    </submittedName>
</protein>
<dbReference type="InterPro" id="IPR006145">
    <property type="entry name" value="PsdUridine_synth_RsuA/RluA"/>
</dbReference>
<comment type="caution">
    <text evidence="7">The sequence shown here is derived from an EMBL/GenBank/DDBJ whole genome shotgun (WGS) entry which is preliminary data.</text>
</comment>
<organism evidence="7 8">
    <name type="scientific">Nannocystis pusilla</name>
    <dbReference type="NCBI Taxonomy" id="889268"/>
    <lineage>
        <taxon>Bacteria</taxon>
        <taxon>Pseudomonadati</taxon>
        <taxon>Myxococcota</taxon>
        <taxon>Polyangia</taxon>
        <taxon>Nannocystales</taxon>
        <taxon>Nannocystaceae</taxon>
        <taxon>Nannocystis</taxon>
    </lineage>
</organism>
<dbReference type="Pfam" id="PF00849">
    <property type="entry name" value="PseudoU_synth_2"/>
    <property type="match status" value="1"/>
</dbReference>
<dbReference type="PROSITE" id="PS50889">
    <property type="entry name" value="S4"/>
    <property type="match status" value="1"/>
</dbReference>
<evidence type="ECO:0000313" key="7">
    <source>
        <dbReference type="EMBL" id="MCY1004700.1"/>
    </source>
</evidence>
<sequence length="409" mass="43479">MTRSRTGSKDHVASDRSEETCPEDPAEPRALRPDAAAAPRVPDAAAAPRVPDAAAAPVLPGAPPAAPALPDPHPPDTTRLACVADPEDEGARADVVLGRRIAGVSRRVARELALAGRLTVDGRRAPPSHRVRAGERLELAVSAAPAVAAPGPELLVATDAFVYVVKPAGLHTHRLRPDDPPALADRVAVRFPECAAAGLDAREGGAVHRLDRGTSGVVAFARTRAAFVAAREAFAAARVGKRYMAVTTCPIDHVWPPPPDAWIAPVSPDAVEVRAPLGPGLGRDRMAVRRTGQPALTRVEPQGPPGPRRLWSLELSTGRRHQARVHLAWLGLPILGDELYGGELADRLYLHALRLDLSAAIAGELPVTAPCRPSSPRRSAEHVDPQRLGHSRLLRFTPTLLRSAERDEH</sequence>
<proteinExistence type="inferred from homology"/>
<dbReference type="AlphaFoldDB" id="A0A9X3EJ86"/>
<feature type="compositionally biased region" description="Low complexity" evidence="4">
    <location>
        <begin position="33"/>
        <end position="59"/>
    </location>
</feature>
<accession>A0A9X3EJ86</accession>
<feature type="region of interest" description="Disordered" evidence="4">
    <location>
        <begin position="1"/>
        <end position="81"/>
    </location>
</feature>
<reference evidence="7" key="1">
    <citation type="submission" date="2022-11" db="EMBL/GenBank/DDBJ databases">
        <title>Minimal conservation of predation-associated metabolite biosynthetic gene clusters underscores biosynthetic potential of Myxococcota including descriptions for ten novel species: Archangium lansinium sp. nov., Myxococcus landrumus sp. nov., Nannocystis bai.</title>
        <authorList>
            <person name="Ahearne A."/>
            <person name="Stevens C."/>
            <person name="Phillips K."/>
        </authorList>
    </citation>
    <scope>NUCLEOTIDE SEQUENCE</scope>
    <source>
        <strain evidence="7">Na p29</strain>
    </source>
</reference>
<dbReference type="Gene3D" id="3.30.2350.10">
    <property type="entry name" value="Pseudouridine synthase"/>
    <property type="match status" value="1"/>
</dbReference>
<keyword evidence="2" id="KW-0413">Isomerase</keyword>
<feature type="domain" description="RNA-binding S4" evidence="6">
    <location>
        <begin position="94"/>
        <end position="136"/>
    </location>
</feature>
<evidence type="ECO:0000259" key="5">
    <source>
        <dbReference type="Pfam" id="PF00849"/>
    </source>
</evidence>
<feature type="compositionally biased region" description="Basic and acidic residues" evidence="4">
    <location>
        <begin position="7"/>
        <end position="19"/>
    </location>
</feature>